<dbReference type="InterPro" id="IPR019410">
    <property type="entry name" value="Methyltransf_16"/>
</dbReference>
<dbReference type="GO" id="GO:0008757">
    <property type="term" value="F:S-adenosylmethionine-dependent methyltransferase activity"/>
    <property type="evidence" value="ECO:0007669"/>
    <property type="project" value="UniProtKB-ARBA"/>
</dbReference>
<dbReference type="InterPro" id="IPR029063">
    <property type="entry name" value="SAM-dependent_MTases_sf"/>
</dbReference>
<dbReference type="PANTHER" id="PTHR14614">
    <property type="entry name" value="HEPATOCELLULAR CARCINOMA-ASSOCIATED ANTIGEN"/>
    <property type="match status" value="1"/>
</dbReference>
<gene>
    <name evidence="1" type="ORF">PACTADRAFT_5129</name>
</gene>
<accession>A0A1E4TNP7</accession>
<proteinExistence type="predicted"/>
<dbReference type="Proteomes" id="UP000094236">
    <property type="component" value="Unassembled WGS sequence"/>
</dbReference>
<dbReference type="GO" id="GO:0005829">
    <property type="term" value="C:cytosol"/>
    <property type="evidence" value="ECO:0007669"/>
    <property type="project" value="TreeGrafter"/>
</dbReference>
<dbReference type="Gene3D" id="3.40.50.150">
    <property type="entry name" value="Vaccinia Virus protein VP39"/>
    <property type="match status" value="1"/>
</dbReference>
<reference evidence="2" key="1">
    <citation type="submission" date="2016-05" db="EMBL/GenBank/DDBJ databases">
        <title>Comparative genomics of biotechnologically important yeasts.</title>
        <authorList>
            <consortium name="DOE Joint Genome Institute"/>
            <person name="Riley R."/>
            <person name="Haridas S."/>
            <person name="Wolfe K.H."/>
            <person name="Lopes M.R."/>
            <person name="Hittinger C.T."/>
            <person name="Goker M."/>
            <person name="Salamov A."/>
            <person name="Wisecaver J."/>
            <person name="Long T.M."/>
            <person name="Aerts A.L."/>
            <person name="Barry K."/>
            <person name="Choi C."/>
            <person name="Clum A."/>
            <person name="Coughlan A.Y."/>
            <person name="Deshpande S."/>
            <person name="Douglass A.P."/>
            <person name="Hanson S.J."/>
            <person name="Klenk H.-P."/>
            <person name="Labutti K."/>
            <person name="Lapidus A."/>
            <person name="Lindquist E."/>
            <person name="Lipzen A."/>
            <person name="Meier-Kolthoff J.P."/>
            <person name="Ohm R.A."/>
            <person name="Otillar R.P."/>
            <person name="Pangilinan J."/>
            <person name="Peng Y."/>
            <person name="Rokas A."/>
            <person name="Rosa C.A."/>
            <person name="Scheuner C."/>
            <person name="Sibirny A.A."/>
            <person name="Slot J.C."/>
            <person name="Stielow J.B."/>
            <person name="Sun H."/>
            <person name="Kurtzman C.P."/>
            <person name="Blackwell M."/>
            <person name="Grigoriev I.V."/>
            <person name="Jeffries T.W."/>
        </authorList>
    </citation>
    <scope>NUCLEOTIDE SEQUENCE [LARGE SCALE GENOMIC DNA]</scope>
    <source>
        <strain evidence="2">NRRL Y-2460</strain>
    </source>
</reference>
<dbReference type="AlphaFoldDB" id="A0A1E4TNP7"/>
<keyword evidence="2" id="KW-1185">Reference proteome</keyword>
<dbReference type="EMBL" id="KV454018">
    <property type="protein sequence ID" value="ODV93342.1"/>
    <property type="molecule type" value="Genomic_DNA"/>
</dbReference>
<organism evidence="1 2">
    <name type="scientific">Pachysolen tannophilus NRRL Y-2460</name>
    <dbReference type="NCBI Taxonomy" id="669874"/>
    <lineage>
        <taxon>Eukaryota</taxon>
        <taxon>Fungi</taxon>
        <taxon>Dikarya</taxon>
        <taxon>Ascomycota</taxon>
        <taxon>Saccharomycotina</taxon>
        <taxon>Pichiomycetes</taxon>
        <taxon>Pachysolenaceae</taxon>
        <taxon>Pachysolen</taxon>
    </lineage>
</organism>
<evidence type="ECO:0000313" key="1">
    <source>
        <dbReference type="EMBL" id="ODV93342.1"/>
    </source>
</evidence>
<evidence type="ECO:0000313" key="2">
    <source>
        <dbReference type="Proteomes" id="UP000094236"/>
    </source>
</evidence>
<dbReference type="Pfam" id="PF10294">
    <property type="entry name" value="Methyltransf_16"/>
    <property type="match status" value="1"/>
</dbReference>
<name>A0A1E4TNP7_PACTA</name>
<dbReference type="OrthoDB" id="194386at2759"/>
<dbReference type="SUPFAM" id="SSF53335">
    <property type="entry name" value="S-adenosyl-L-methionine-dependent methyltransferases"/>
    <property type="match status" value="1"/>
</dbReference>
<sequence length="416" mass="47568">MYQVKFLKPISFAHGDGKKSVGKKPICSKKKSSFSLISPQSQQHFLLITTLLTVVNDLGELLYCGDLKVKVDVRIYQQNSKDDGVVRAFPSKFLYKLPIISSSEMSWKSGYRTMEVDLEIPVSLLNTLTIQHKQDQDIYAIVTAEVVPDSYSDFDLVMGSDDSTRLKVAQDSYKIMEGLSSPIFESKVLKEKNFQFLPVTSLPLKIITKNTYCTNGPKISTERISMRYLPIYNKFPSDNNCSDDFFSKQDIMLIEELSHGIARHLWDAGTGIGLVSISLSKIFEGNTRIVATDLEDAREICVENIQLNNSNGKTSIEFHEFEWESAGNNSLSEKHQCWDFIVITDCTYNSSYYNDLNNAILKESGKETIVLLAHKFRDGHSERKFFEMFRKNFILINQYWFHFGFDSIHIGTYKKI</sequence>
<dbReference type="STRING" id="669874.A0A1E4TNP7"/>
<dbReference type="PANTHER" id="PTHR14614:SF132">
    <property type="entry name" value="PROTEIN-LYSINE METHYLTRANSFERASE C42C1.13"/>
    <property type="match status" value="1"/>
</dbReference>
<protein>
    <submittedName>
        <fullName evidence="1">Uncharacterized protein</fullName>
    </submittedName>
</protein>